<keyword evidence="7" id="KW-1185">Reference proteome</keyword>
<evidence type="ECO:0000313" key="6">
    <source>
        <dbReference type="EMBL" id="DBA03993.1"/>
    </source>
</evidence>
<feature type="repeat" description="ANK" evidence="3">
    <location>
        <begin position="284"/>
        <end position="316"/>
    </location>
</feature>
<dbReference type="AlphaFoldDB" id="A0AAV2ZG64"/>
<feature type="repeat" description="ANK" evidence="3">
    <location>
        <begin position="250"/>
        <end position="282"/>
    </location>
</feature>
<reference evidence="6" key="1">
    <citation type="submission" date="2022-11" db="EMBL/GenBank/DDBJ databases">
        <authorList>
            <person name="Morgan W.R."/>
            <person name="Tartar A."/>
        </authorList>
    </citation>
    <scope>NUCLEOTIDE SEQUENCE</scope>
    <source>
        <strain evidence="6">ARSEF 373</strain>
    </source>
</reference>
<dbReference type="InterPro" id="IPR013761">
    <property type="entry name" value="SAM/pointed_sf"/>
</dbReference>
<dbReference type="InterPro" id="IPR036770">
    <property type="entry name" value="Ankyrin_rpt-contain_sf"/>
</dbReference>
<dbReference type="InterPro" id="IPR002110">
    <property type="entry name" value="Ankyrin_rpt"/>
</dbReference>
<dbReference type="SMART" id="SM00454">
    <property type="entry name" value="SAM"/>
    <property type="match status" value="1"/>
</dbReference>
<dbReference type="Gene3D" id="1.10.150.50">
    <property type="entry name" value="Transcription Factor, Ets-1"/>
    <property type="match status" value="1"/>
</dbReference>
<dbReference type="Gene3D" id="1.25.40.20">
    <property type="entry name" value="Ankyrin repeat-containing domain"/>
    <property type="match status" value="1"/>
</dbReference>
<dbReference type="PROSITE" id="PS50297">
    <property type="entry name" value="ANK_REP_REGION"/>
    <property type="match status" value="2"/>
</dbReference>
<sequence>MGLPTPATKATANGYAPIDPQKQRVRGNTSNVYAFSRDGLRAREGTSNQEEVMDDEEDDDEWDEDDEAAEEREREEMRRQFNMVVEEKRQRYRRHFLEALRRKRRLLMYNKNLRFRELYKAPEPMVLITVISVFTIVTLIVTKSGLCTIRGVFSQHFGSCSRMWSTPTVAVPVTVDRRLVWSRASMQTLLEDLAVLEDSAHRGRLDAGSPRGSVAWTPLQYACAIGDRALVETILLKTPAAVSDCGLTKYSYSPIHIAVRYGHADIVKMLLAHGATTSSTDTVVGALPLHLAVMLGHMDLVRILLDADPQVTATKNGIQPSEIAQSVGHLEMAQVLRDHEKQTLGKAQISSWLASIGMMQYAPNFFEAGFDDAQFVLEHGLSEKTLDAMNIDKPGHRLKLISLYQLAEFLRGPKTEESDEDADSDDDSSGGSDSGSEGSDEDSDEDSDA</sequence>
<evidence type="ECO:0000256" key="2">
    <source>
        <dbReference type="ARBA" id="ARBA00023043"/>
    </source>
</evidence>
<feature type="region of interest" description="Disordered" evidence="4">
    <location>
        <begin position="412"/>
        <end position="449"/>
    </location>
</feature>
<dbReference type="Pfam" id="PF12796">
    <property type="entry name" value="Ank_2"/>
    <property type="match status" value="1"/>
</dbReference>
<dbReference type="PROSITE" id="PS50088">
    <property type="entry name" value="ANK_REPEAT"/>
    <property type="match status" value="2"/>
</dbReference>
<gene>
    <name evidence="6" type="ORF">N0F65_010646</name>
</gene>
<feature type="compositionally biased region" description="Acidic residues" evidence="4">
    <location>
        <begin position="51"/>
        <end position="70"/>
    </location>
</feature>
<reference evidence="6" key="2">
    <citation type="journal article" date="2023" name="Microbiol Resour">
        <title>Decontamination and Annotation of the Draft Genome Sequence of the Oomycete Lagenidium giganteum ARSEF 373.</title>
        <authorList>
            <person name="Morgan W.R."/>
            <person name="Tartar A."/>
        </authorList>
    </citation>
    <scope>NUCLEOTIDE SEQUENCE</scope>
    <source>
        <strain evidence="6">ARSEF 373</strain>
    </source>
</reference>
<dbReference type="InterPro" id="IPR001660">
    <property type="entry name" value="SAM"/>
</dbReference>
<keyword evidence="2 3" id="KW-0040">ANK repeat</keyword>
<accession>A0AAV2ZG64</accession>
<dbReference type="PANTHER" id="PTHR24174">
    <property type="entry name" value="ANKYRIN REPEAT AND STERILE ALPHA MOTIF DOMAIN-CONTAINING PROTEIN 1"/>
    <property type="match status" value="1"/>
</dbReference>
<dbReference type="PANTHER" id="PTHR24174:SF16">
    <property type="entry name" value="CASKIN-2"/>
    <property type="match status" value="1"/>
</dbReference>
<feature type="region of interest" description="Disordered" evidence="4">
    <location>
        <begin position="1"/>
        <end position="76"/>
    </location>
</feature>
<evidence type="ECO:0000256" key="4">
    <source>
        <dbReference type="SAM" id="MobiDB-lite"/>
    </source>
</evidence>
<feature type="compositionally biased region" description="Acidic residues" evidence="4">
    <location>
        <begin position="417"/>
        <end position="428"/>
    </location>
</feature>
<keyword evidence="1" id="KW-0677">Repeat</keyword>
<evidence type="ECO:0000256" key="1">
    <source>
        <dbReference type="ARBA" id="ARBA00022737"/>
    </source>
</evidence>
<dbReference type="InterPro" id="IPR033635">
    <property type="entry name" value="ANKS1/Caskin"/>
</dbReference>
<organism evidence="6 7">
    <name type="scientific">Lagenidium giganteum</name>
    <dbReference type="NCBI Taxonomy" id="4803"/>
    <lineage>
        <taxon>Eukaryota</taxon>
        <taxon>Sar</taxon>
        <taxon>Stramenopiles</taxon>
        <taxon>Oomycota</taxon>
        <taxon>Peronosporomycetes</taxon>
        <taxon>Pythiales</taxon>
        <taxon>Pythiaceae</taxon>
    </lineage>
</organism>
<dbReference type="EMBL" id="DAKRPA010000013">
    <property type="protein sequence ID" value="DBA03993.1"/>
    <property type="molecule type" value="Genomic_DNA"/>
</dbReference>
<dbReference type="SUPFAM" id="SSF47769">
    <property type="entry name" value="SAM/Pointed domain"/>
    <property type="match status" value="1"/>
</dbReference>
<evidence type="ECO:0000259" key="5">
    <source>
        <dbReference type="PROSITE" id="PS50105"/>
    </source>
</evidence>
<evidence type="ECO:0000313" key="7">
    <source>
        <dbReference type="Proteomes" id="UP001146120"/>
    </source>
</evidence>
<dbReference type="SMART" id="SM00248">
    <property type="entry name" value="ANK"/>
    <property type="match status" value="3"/>
</dbReference>
<dbReference type="Pfam" id="PF00023">
    <property type="entry name" value="Ank"/>
    <property type="match status" value="1"/>
</dbReference>
<proteinExistence type="predicted"/>
<comment type="caution">
    <text evidence="6">The sequence shown here is derived from an EMBL/GenBank/DDBJ whole genome shotgun (WGS) entry which is preliminary data.</text>
</comment>
<dbReference type="PROSITE" id="PS50105">
    <property type="entry name" value="SAM_DOMAIN"/>
    <property type="match status" value="1"/>
</dbReference>
<dbReference type="Pfam" id="PF00536">
    <property type="entry name" value="SAM_1"/>
    <property type="match status" value="1"/>
</dbReference>
<dbReference type="Proteomes" id="UP001146120">
    <property type="component" value="Unassembled WGS sequence"/>
</dbReference>
<name>A0AAV2ZG64_9STRA</name>
<protein>
    <recommendedName>
        <fullName evidence="5">SAM domain-containing protein</fullName>
    </recommendedName>
</protein>
<feature type="compositionally biased region" description="Acidic residues" evidence="4">
    <location>
        <begin position="438"/>
        <end position="449"/>
    </location>
</feature>
<dbReference type="SUPFAM" id="SSF48403">
    <property type="entry name" value="Ankyrin repeat"/>
    <property type="match status" value="1"/>
</dbReference>
<evidence type="ECO:0000256" key="3">
    <source>
        <dbReference type="PROSITE-ProRule" id="PRU00023"/>
    </source>
</evidence>
<feature type="domain" description="SAM" evidence="5">
    <location>
        <begin position="348"/>
        <end position="405"/>
    </location>
</feature>